<gene>
    <name evidence="1" type="ORF">OCV57_09735</name>
</gene>
<dbReference type="EMBL" id="JAOQJZ010000009">
    <property type="protein sequence ID" value="MCU6706202.1"/>
    <property type="molecule type" value="Genomic_DNA"/>
</dbReference>
<evidence type="ECO:0000313" key="2">
    <source>
        <dbReference type="Proteomes" id="UP001208131"/>
    </source>
</evidence>
<accession>A0AAE3IKN0</accession>
<reference evidence="1 2" key="1">
    <citation type="journal article" date="2021" name="ISME Commun">
        <title>Automated analysis of genomic sequences facilitates high-throughput and comprehensive description of bacteria.</title>
        <authorList>
            <person name="Hitch T.C.A."/>
        </authorList>
    </citation>
    <scope>NUCLEOTIDE SEQUENCE [LARGE SCALE GENOMIC DNA]</scope>
    <source>
        <strain evidence="1 2">Sanger_31</strain>
    </source>
</reference>
<dbReference type="AlphaFoldDB" id="A0AAE3IKN0"/>
<organism evidence="1 2">
    <name type="scientific">Hominimerdicola aceti</name>
    <dbReference type="NCBI Taxonomy" id="2981726"/>
    <lineage>
        <taxon>Bacteria</taxon>
        <taxon>Bacillati</taxon>
        <taxon>Bacillota</taxon>
        <taxon>Clostridia</taxon>
        <taxon>Eubacteriales</taxon>
        <taxon>Oscillospiraceae</taxon>
        <taxon>Hominimerdicola</taxon>
    </lineage>
</organism>
<dbReference type="Proteomes" id="UP001208131">
    <property type="component" value="Unassembled WGS sequence"/>
</dbReference>
<proteinExistence type="predicted"/>
<keyword evidence="2" id="KW-1185">Reference proteome</keyword>
<name>A0AAE3IKN0_9FIRM</name>
<protein>
    <submittedName>
        <fullName evidence="1">Uncharacterized protein</fullName>
    </submittedName>
</protein>
<dbReference type="RefSeq" id="WP_267301364.1">
    <property type="nucleotide sequence ID" value="NZ_JAOQJZ010000009.1"/>
</dbReference>
<sequence length="224" mass="26130">MSFFSRFFAVSKDIANDIKNSQNGVSERRYSQNSVLCMKLIRTYMMSCKWHNTERTKRLMTFITLKDSEIAERLNIENNTVRCHKSNYSAKLYEKLGDDCFTIVCSSDEQAKRNLIYKLRYLIDGYSDISSFVPSSVVDSIMLAPREGDQVYDFKDCIKEIKFLARFSLIDMARSIDNLDEDKLAFIFEVLMDANAHTNELQKERLIKLILMGEDKIKEKCKLL</sequence>
<comment type="caution">
    <text evidence="1">The sequence shown here is derived from an EMBL/GenBank/DDBJ whole genome shotgun (WGS) entry which is preliminary data.</text>
</comment>
<evidence type="ECO:0000313" key="1">
    <source>
        <dbReference type="EMBL" id="MCU6706202.1"/>
    </source>
</evidence>